<gene>
    <name evidence="3" type="primary">BQ5605_C005g03178</name>
    <name evidence="3" type="ORF">BQ5605_C005G03178</name>
</gene>
<keyword evidence="2" id="KW-1133">Transmembrane helix</keyword>
<dbReference type="EMBL" id="FQNC01000047">
    <property type="protein sequence ID" value="SGY72513.1"/>
    <property type="molecule type" value="Genomic_DNA"/>
</dbReference>
<feature type="transmembrane region" description="Helical" evidence="2">
    <location>
        <begin position="123"/>
        <end position="142"/>
    </location>
</feature>
<evidence type="ECO:0000256" key="2">
    <source>
        <dbReference type="SAM" id="Phobius"/>
    </source>
</evidence>
<dbReference type="AlphaFoldDB" id="A0A2X0PBX2"/>
<dbReference type="Proteomes" id="UP000249464">
    <property type="component" value="Unassembled WGS sequence"/>
</dbReference>
<name>A0A2X0PBX2_9BASI</name>
<reference evidence="3 4" key="1">
    <citation type="submission" date="2016-11" db="EMBL/GenBank/DDBJ databases">
        <authorList>
            <person name="Jaros S."/>
            <person name="Januszkiewicz K."/>
            <person name="Wedrychowicz H."/>
        </authorList>
    </citation>
    <scope>NUCLEOTIDE SEQUENCE [LARGE SCALE GENOMIC DNA]</scope>
</reference>
<keyword evidence="4" id="KW-1185">Reference proteome</keyword>
<sequence length="620" mass="69385">MRGMSPPPLPPKSIGLPSLGRAHLRKRSLQASNTAAEVESLMAGHGASDINLRTPRSADDTVVEFGEDDQHIYLHHVSDKYKHGDKGFGDEDDSAAKSPRNPGHLMWQDKQVDKRRKNGARCLGTFLLIISAFFGWIIGIVAPPRSLKHANQLSSGRGNALNDVFDLVSGQEHSYSAPPSCNPYDEYGILNVSTNVAAENVWQPIAPRESCQPIDYMLLFREAIESGETSDAVSDDLAFAVNRTVVIYGDSVDRDHNVHFCSLVGGYLEMIGVNHTLSPPYPPGDEIPPEGCTLPEQDKNYATGAREWPEFDQSRPYICHVGHLGLRILSVFHYGFRGRTKMIESHPHFYPPATIEERFDQIVVPLVHNLAAKHNVSATPDLVSFTPGYWGLLRQAVSDDKMLLEALKNGTAAEEAQAKYDVWRTMSPDQREWNRERMNAVLRHIGRGWLDTAKKAWDGAARTPRILWRALHHIKEQHNLPYNRVQAVDQIGRSVVQQLIAEGRAAVAGSQTWTSWIAMLKNSISGTEPDIIASEEIKLGSEEEQKEAFRMGYAHRLKIDEWGALMIGQERYFRDNVHPLPLPGSYLYGNMLMQQLKMLVEEEDLPVPIQKQVVAPIRGP</sequence>
<keyword evidence="2" id="KW-0472">Membrane</keyword>
<organism evidence="3 4">
    <name type="scientific">Microbotryum silenes-dioicae</name>
    <dbReference type="NCBI Taxonomy" id="796604"/>
    <lineage>
        <taxon>Eukaryota</taxon>
        <taxon>Fungi</taxon>
        <taxon>Dikarya</taxon>
        <taxon>Basidiomycota</taxon>
        <taxon>Pucciniomycotina</taxon>
        <taxon>Microbotryomycetes</taxon>
        <taxon>Microbotryales</taxon>
        <taxon>Microbotryaceae</taxon>
        <taxon>Microbotryum</taxon>
    </lineage>
</organism>
<proteinExistence type="predicted"/>
<protein>
    <submittedName>
        <fullName evidence="3">BQ5605_C005g03178 protein</fullName>
    </submittedName>
</protein>
<accession>A0A2X0PBX2</accession>
<evidence type="ECO:0000256" key="1">
    <source>
        <dbReference type="SAM" id="MobiDB-lite"/>
    </source>
</evidence>
<evidence type="ECO:0000313" key="4">
    <source>
        <dbReference type="Proteomes" id="UP000249464"/>
    </source>
</evidence>
<keyword evidence="2" id="KW-0812">Transmembrane</keyword>
<evidence type="ECO:0000313" key="3">
    <source>
        <dbReference type="EMBL" id="SGY72513.1"/>
    </source>
</evidence>
<feature type="region of interest" description="Disordered" evidence="1">
    <location>
        <begin position="84"/>
        <end position="112"/>
    </location>
</feature>